<accession>A0AAD9L7X1</accession>
<dbReference type="SMART" id="SM00135">
    <property type="entry name" value="LY"/>
    <property type="match status" value="7"/>
</dbReference>
<evidence type="ECO:0000313" key="3">
    <source>
        <dbReference type="Proteomes" id="UP001209878"/>
    </source>
</evidence>
<evidence type="ECO:0000256" key="1">
    <source>
        <dbReference type="PROSITE-ProRule" id="PRU00461"/>
    </source>
</evidence>
<reference evidence="2" key="1">
    <citation type="journal article" date="2023" name="Mol. Biol. Evol.">
        <title>Third-Generation Sequencing Reveals the Adaptive Role of the Epigenome in Three Deep-Sea Polychaetes.</title>
        <authorList>
            <person name="Perez M."/>
            <person name="Aroh O."/>
            <person name="Sun Y."/>
            <person name="Lan Y."/>
            <person name="Juniper S.K."/>
            <person name="Young C.R."/>
            <person name="Angers B."/>
            <person name="Qian P.Y."/>
        </authorList>
    </citation>
    <scope>NUCLEOTIDE SEQUENCE</scope>
    <source>
        <strain evidence="2">R07B-5</strain>
    </source>
</reference>
<dbReference type="Pfam" id="PF00058">
    <property type="entry name" value="Ldl_recept_b"/>
    <property type="match status" value="2"/>
</dbReference>
<dbReference type="PANTHER" id="PTHR46513">
    <property type="entry name" value="VITELLOGENIN RECEPTOR-LIKE PROTEIN-RELATED-RELATED"/>
    <property type="match status" value="1"/>
</dbReference>
<dbReference type="SUPFAM" id="SSF63825">
    <property type="entry name" value="YWTD domain"/>
    <property type="match status" value="2"/>
</dbReference>
<dbReference type="EMBL" id="JAODUO010000299">
    <property type="protein sequence ID" value="KAK2183703.1"/>
    <property type="molecule type" value="Genomic_DNA"/>
</dbReference>
<proteinExistence type="predicted"/>
<keyword evidence="3" id="KW-1185">Reference proteome</keyword>
<evidence type="ECO:0000313" key="2">
    <source>
        <dbReference type="EMBL" id="KAK2183703.1"/>
    </source>
</evidence>
<dbReference type="InterPro" id="IPR000033">
    <property type="entry name" value="LDLR_classB_rpt"/>
</dbReference>
<dbReference type="InterPro" id="IPR050778">
    <property type="entry name" value="Cueball_EGF_LRP_Nidogen"/>
</dbReference>
<feature type="repeat" description="LDL-receptor class B" evidence="1">
    <location>
        <begin position="358"/>
        <end position="400"/>
    </location>
</feature>
<sequence length="488" mass="56331">MRKTSIYQVALNGSTIQLPIHGINPMGAVYDPLLEKVFWINQIDGTVKSSYLNFTKQMLIKRAKGPEGIAIDPDEQFVFYTDGGLRTINLVTYDGKNHLQIVVNANHPRGIEADRMNKKIYWTDWGMETIEMADYDGKNRKVFMTRPHSWMNGLAIDIEDAKDDRLERANLDGTNLETLLRHNNTLSYKNGTAVFGKGEAHYFGLAVDEQNIYFTDWMRPGIYQAPINRSGSAYEYRRFDTGNMSQLNGISMYKSSNYYTGLKANGPDIVWVEHDGYRTSYLRGVKGDPKEYLRMKHIRLWSWRSPSWKWTTVEVNYQDGLVYLYFVQVALDGTMKMKLLNFGSSSQVNGLAYDWLSHNLYWTDSLYNWIAMMKPGTNYTRTLIEDTLDKPHGIAVYPQKGLMFWTDWGAEEKIQQANLDGTDIVDLVTTELFKPMGITVDYTKVRIYWTNTQYIESYDLATKVRVKYGARVGNTFIDVTVYQVHTVF</sequence>
<dbReference type="Proteomes" id="UP001209878">
    <property type="component" value="Unassembled WGS sequence"/>
</dbReference>
<gene>
    <name evidence="2" type="ORF">NP493_299g02030</name>
</gene>
<dbReference type="Gene3D" id="2.120.10.30">
    <property type="entry name" value="TolB, C-terminal domain"/>
    <property type="match status" value="2"/>
</dbReference>
<feature type="repeat" description="LDL-receptor class B" evidence="1">
    <location>
        <begin position="118"/>
        <end position="160"/>
    </location>
</feature>
<organism evidence="2 3">
    <name type="scientific">Ridgeia piscesae</name>
    <name type="common">Tubeworm</name>
    <dbReference type="NCBI Taxonomy" id="27915"/>
    <lineage>
        <taxon>Eukaryota</taxon>
        <taxon>Metazoa</taxon>
        <taxon>Spiralia</taxon>
        <taxon>Lophotrochozoa</taxon>
        <taxon>Annelida</taxon>
        <taxon>Polychaeta</taxon>
        <taxon>Sedentaria</taxon>
        <taxon>Canalipalpata</taxon>
        <taxon>Sabellida</taxon>
        <taxon>Siboglinidae</taxon>
        <taxon>Ridgeia</taxon>
    </lineage>
</organism>
<protein>
    <submittedName>
        <fullName evidence="2">Uncharacterized protein</fullName>
    </submittedName>
</protein>
<dbReference type="InterPro" id="IPR011042">
    <property type="entry name" value="6-blade_b-propeller_TolB-like"/>
</dbReference>
<dbReference type="AlphaFoldDB" id="A0AAD9L7X1"/>
<comment type="caution">
    <text evidence="2">The sequence shown here is derived from an EMBL/GenBank/DDBJ whole genome shotgun (WGS) entry which is preliminary data.</text>
</comment>
<dbReference type="PROSITE" id="PS51120">
    <property type="entry name" value="LDLRB"/>
    <property type="match status" value="3"/>
</dbReference>
<name>A0AAD9L7X1_RIDPI</name>
<dbReference type="PANTHER" id="PTHR46513:SF13">
    <property type="entry name" value="EGF-LIKE DOMAIN-CONTAINING PROTEIN"/>
    <property type="match status" value="1"/>
</dbReference>
<feature type="repeat" description="LDL-receptor class B" evidence="1">
    <location>
        <begin position="401"/>
        <end position="444"/>
    </location>
</feature>